<sequence>MALILQFPDSTTAIMPSPAFSPRFHVDAVRMGSYSCDAVAFAWLILHGRVGLGIRQLSY</sequence>
<evidence type="ECO:0000313" key="1">
    <source>
        <dbReference type="EMBL" id="KAJ5327935.1"/>
    </source>
</evidence>
<evidence type="ECO:0000313" key="2">
    <source>
        <dbReference type="EMBL" id="KAJ5346562.1"/>
    </source>
</evidence>
<evidence type="ECO:0000313" key="3">
    <source>
        <dbReference type="Proteomes" id="UP001147695"/>
    </source>
</evidence>
<keyword evidence="4" id="KW-1185">Reference proteome</keyword>
<protein>
    <submittedName>
        <fullName evidence="1">Uncharacterized protein</fullName>
    </submittedName>
</protein>
<organism evidence="1 3">
    <name type="scientific">Penicillium brevicompactum</name>
    <dbReference type="NCBI Taxonomy" id="5074"/>
    <lineage>
        <taxon>Eukaryota</taxon>
        <taxon>Fungi</taxon>
        <taxon>Dikarya</taxon>
        <taxon>Ascomycota</taxon>
        <taxon>Pezizomycotina</taxon>
        <taxon>Eurotiomycetes</taxon>
        <taxon>Eurotiomycetidae</taxon>
        <taxon>Eurotiales</taxon>
        <taxon>Aspergillaceae</taxon>
        <taxon>Penicillium</taxon>
    </lineage>
</organism>
<gene>
    <name evidence="1" type="ORF">N7452_008325</name>
    <name evidence="2" type="ORF">N7541_009044</name>
</gene>
<dbReference type="AlphaFoldDB" id="A0A9W9UB59"/>
<name>A0A9W9UB59_PENBR</name>
<accession>A0A9W9UB59</accession>
<dbReference type="Proteomes" id="UP001148299">
    <property type="component" value="Unassembled WGS sequence"/>
</dbReference>
<proteinExistence type="predicted"/>
<comment type="caution">
    <text evidence="1">The sequence shown here is derived from an EMBL/GenBank/DDBJ whole genome shotgun (WGS) entry which is preliminary data.</text>
</comment>
<evidence type="ECO:0000313" key="4">
    <source>
        <dbReference type="Proteomes" id="UP001148299"/>
    </source>
</evidence>
<dbReference type="EMBL" id="JAPZBQ010000005">
    <property type="protein sequence ID" value="KAJ5327935.1"/>
    <property type="molecule type" value="Genomic_DNA"/>
</dbReference>
<reference evidence="1" key="2">
    <citation type="journal article" date="2023" name="IMA Fungus">
        <title>Comparative genomic study of the Penicillium genus elucidates a diverse pangenome and 15 lateral gene transfer events.</title>
        <authorList>
            <person name="Petersen C."/>
            <person name="Sorensen T."/>
            <person name="Nielsen M.R."/>
            <person name="Sondergaard T.E."/>
            <person name="Sorensen J.L."/>
            <person name="Fitzpatrick D.A."/>
            <person name="Frisvad J.C."/>
            <person name="Nielsen K.L."/>
        </authorList>
    </citation>
    <scope>NUCLEOTIDE SEQUENCE</scope>
    <source>
        <strain evidence="1">IBT 35673</strain>
        <strain evidence="2">IBT 35675</strain>
    </source>
</reference>
<reference evidence="1" key="1">
    <citation type="submission" date="2022-12" db="EMBL/GenBank/DDBJ databases">
        <authorList>
            <person name="Petersen C."/>
        </authorList>
    </citation>
    <scope>NUCLEOTIDE SEQUENCE</scope>
    <source>
        <strain evidence="1">IBT 35673</strain>
        <strain evidence="2">IBT 35675</strain>
    </source>
</reference>
<dbReference type="Proteomes" id="UP001147695">
    <property type="component" value="Unassembled WGS sequence"/>
</dbReference>
<dbReference type="EMBL" id="JAPZBR010000007">
    <property type="protein sequence ID" value="KAJ5346562.1"/>
    <property type="molecule type" value="Genomic_DNA"/>
</dbReference>